<dbReference type="InterPro" id="IPR021710">
    <property type="entry name" value="DUF3293"/>
</dbReference>
<sequence length="142" mass="15219">MFSDSNIARDTIQAYLETHYEVLGEMPATLQIGQFNPALATLHDARHVACSAFVTACNPLSRRLDPQANAARQEALAHELAALGLTCIEGVGKHPSNQWPGEASFLVLGVTLDAARALGEKHGQNAIVWCGADAVPHLILLR</sequence>
<dbReference type="Proteomes" id="UP000295722">
    <property type="component" value="Unassembled WGS sequence"/>
</dbReference>
<gene>
    <name evidence="1" type="ORF">EYW47_00010</name>
</gene>
<keyword evidence="2" id="KW-1185">Reference proteome</keyword>
<proteinExistence type="predicted"/>
<accession>A0A4R5MEX4</accession>
<reference evidence="1 2" key="1">
    <citation type="submission" date="2019-03" db="EMBL/GenBank/DDBJ databases">
        <title>Paraburkholderia sp. 4M-K11, isolated from subtropical forest soil.</title>
        <authorList>
            <person name="Gao Z.-H."/>
            <person name="Qiu L.-H."/>
        </authorList>
    </citation>
    <scope>NUCLEOTIDE SEQUENCE [LARGE SCALE GENOMIC DNA]</scope>
    <source>
        <strain evidence="1 2">4M-K11</strain>
    </source>
</reference>
<evidence type="ECO:0000313" key="1">
    <source>
        <dbReference type="EMBL" id="TDG25793.1"/>
    </source>
</evidence>
<dbReference type="AlphaFoldDB" id="A0A4R5MEX4"/>
<dbReference type="OrthoDB" id="8548211at2"/>
<protein>
    <submittedName>
        <fullName evidence="1">DUF3293 domain-containing protein</fullName>
    </submittedName>
</protein>
<dbReference type="EMBL" id="SMRP01000001">
    <property type="protein sequence ID" value="TDG25793.1"/>
    <property type="molecule type" value="Genomic_DNA"/>
</dbReference>
<organism evidence="1 2">
    <name type="scientific">Paraburkholderia silviterrae</name>
    <dbReference type="NCBI Taxonomy" id="2528715"/>
    <lineage>
        <taxon>Bacteria</taxon>
        <taxon>Pseudomonadati</taxon>
        <taxon>Pseudomonadota</taxon>
        <taxon>Betaproteobacteria</taxon>
        <taxon>Burkholderiales</taxon>
        <taxon>Burkholderiaceae</taxon>
        <taxon>Paraburkholderia</taxon>
    </lineage>
</organism>
<dbReference type="RefSeq" id="WP_133192845.1">
    <property type="nucleotide sequence ID" value="NZ_JBHUCW010000015.1"/>
</dbReference>
<evidence type="ECO:0000313" key="2">
    <source>
        <dbReference type="Proteomes" id="UP000295722"/>
    </source>
</evidence>
<comment type="caution">
    <text evidence="1">The sequence shown here is derived from an EMBL/GenBank/DDBJ whole genome shotgun (WGS) entry which is preliminary data.</text>
</comment>
<dbReference type="Pfam" id="PF11697">
    <property type="entry name" value="DUF3293"/>
    <property type="match status" value="1"/>
</dbReference>
<name>A0A4R5MEX4_9BURK</name>